<proteinExistence type="inferred from homology"/>
<keyword evidence="4" id="KW-0560">Oxidoreductase</keyword>
<keyword evidence="3" id="KW-0274">FAD</keyword>
<evidence type="ECO:0008006" key="10">
    <source>
        <dbReference type="Google" id="ProtNLM"/>
    </source>
</evidence>
<evidence type="ECO:0000313" key="8">
    <source>
        <dbReference type="EMBL" id="CAG8949737.1"/>
    </source>
</evidence>
<dbReference type="InterPro" id="IPR036188">
    <property type="entry name" value="FAD/NAD-bd_sf"/>
</dbReference>
<keyword evidence="2" id="KW-0285">Flavoprotein</keyword>
<evidence type="ECO:0000256" key="2">
    <source>
        <dbReference type="ARBA" id="ARBA00022630"/>
    </source>
</evidence>
<dbReference type="GO" id="GO:0071949">
    <property type="term" value="F:FAD binding"/>
    <property type="evidence" value="ECO:0007669"/>
    <property type="project" value="InterPro"/>
</dbReference>
<dbReference type="SUPFAM" id="SSF51905">
    <property type="entry name" value="FAD/NAD(P)-binding domain"/>
    <property type="match status" value="1"/>
</dbReference>
<dbReference type="GO" id="GO:0004497">
    <property type="term" value="F:monooxygenase activity"/>
    <property type="evidence" value="ECO:0007669"/>
    <property type="project" value="UniProtKB-KW"/>
</dbReference>
<comment type="caution">
    <text evidence="8">The sequence shown here is derived from an EMBL/GenBank/DDBJ whole genome shotgun (WGS) entry which is preliminary data.</text>
</comment>
<evidence type="ECO:0000256" key="1">
    <source>
        <dbReference type="ARBA" id="ARBA00007992"/>
    </source>
</evidence>
<dbReference type="SUPFAM" id="SSF54373">
    <property type="entry name" value="FAD-linked reductases, C-terminal domain"/>
    <property type="match status" value="1"/>
</dbReference>
<evidence type="ECO:0000256" key="5">
    <source>
        <dbReference type="ARBA" id="ARBA00023033"/>
    </source>
</evidence>
<comment type="similarity">
    <text evidence="1">Belongs to the paxM FAD-dependent monooxygenase family.</text>
</comment>
<feature type="domain" description="FAD-dependent oxidoreductase 2 FAD-binding" evidence="6">
    <location>
        <begin position="14"/>
        <end position="42"/>
    </location>
</feature>
<dbReference type="Gene3D" id="3.50.50.60">
    <property type="entry name" value="FAD/NAD(P)-binding domain"/>
    <property type="match status" value="1"/>
</dbReference>
<organism evidence="8 9">
    <name type="scientific">Hymenoscyphus fraxineus</name>
    <dbReference type="NCBI Taxonomy" id="746836"/>
    <lineage>
        <taxon>Eukaryota</taxon>
        <taxon>Fungi</taxon>
        <taxon>Dikarya</taxon>
        <taxon>Ascomycota</taxon>
        <taxon>Pezizomycotina</taxon>
        <taxon>Leotiomycetes</taxon>
        <taxon>Helotiales</taxon>
        <taxon>Helotiaceae</taxon>
        <taxon>Hymenoscyphus</taxon>
    </lineage>
</organism>
<dbReference type="PRINTS" id="PR00420">
    <property type="entry name" value="RNGMNOXGNASE"/>
</dbReference>
<reference evidence="8" key="1">
    <citation type="submission" date="2021-07" db="EMBL/GenBank/DDBJ databases">
        <authorList>
            <person name="Durling M."/>
        </authorList>
    </citation>
    <scope>NUCLEOTIDE SEQUENCE</scope>
</reference>
<sequence length="445" mass="49644">MSFFKREPPTGIKVVIVGTGFAGLSAALECYRKGHSVQVLESFTERKVLGDVISFGPNASHIFSAWPDFTSRLSKFCHSTNEILIKNYLGETLLSQSWAEEEKTYGINYNGHRGEIHSALFDYAKEVGIDIRLGHKVTDYFENDDEAGVVVNGEKFVGDVVLAADGVRSTGRTIVLGYEDKPKSSGYAVYRAWFEAAKLREDPELSFIFENPDELVTWIGQDIHFIAATPKNGIDFSWVCTHKDDADIKESWQTHAPLADAKKNLEGWDPIVHKIMDATPDPVIDWKLVYRDPLPNWVSPKRRIALIGDAAHPFLPTSIQGATQALEDGTTLGVCLANCVTSSGKNVQEALLAFEALRYDRVLKAQKTGETTRDRWHKANWEEVKKNPKSVSLQREEWLLNFNAEEYAKKNYDATVQELRRKTANDVTGVNGGKLEQSGAISVCG</sequence>
<dbReference type="PANTHER" id="PTHR13789">
    <property type="entry name" value="MONOOXYGENASE"/>
    <property type="match status" value="1"/>
</dbReference>
<evidence type="ECO:0000259" key="7">
    <source>
        <dbReference type="Pfam" id="PF01494"/>
    </source>
</evidence>
<dbReference type="AlphaFoldDB" id="A0A9N9KQG1"/>
<gene>
    <name evidence="8" type="ORF">HYFRA_00004056</name>
</gene>
<evidence type="ECO:0000313" key="9">
    <source>
        <dbReference type="Proteomes" id="UP000696280"/>
    </source>
</evidence>
<dbReference type="InterPro" id="IPR003953">
    <property type="entry name" value="FAD-dep_OxRdtase_2_FAD-bd"/>
</dbReference>
<dbReference type="OrthoDB" id="9993796at2759"/>
<evidence type="ECO:0000259" key="6">
    <source>
        <dbReference type="Pfam" id="PF00890"/>
    </source>
</evidence>
<dbReference type="InterPro" id="IPR002938">
    <property type="entry name" value="FAD-bd"/>
</dbReference>
<dbReference type="InterPro" id="IPR050493">
    <property type="entry name" value="FAD-dep_Monooxygenase_BioMet"/>
</dbReference>
<accession>A0A9N9KQG1</accession>
<dbReference type="EMBL" id="CAJVRL010000025">
    <property type="protein sequence ID" value="CAG8949737.1"/>
    <property type="molecule type" value="Genomic_DNA"/>
</dbReference>
<keyword evidence="5" id="KW-0503">Monooxygenase</keyword>
<protein>
    <recommendedName>
        <fullName evidence="10">FAD-binding domain-containing protein</fullName>
    </recommendedName>
</protein>
<name>A0A9N9KQG1_9HELO</name>
<dbReference type="Proteomes" id="UP000696280">
    <property type="component" value="Unassembled WGS sequence"/>
</dbReference>
<keyword evidence="9" id="KW-1185">Reference proteome</keyword>
<dbReference type="PANTHER" id="PTHR13789:SF236">
    <property type="entry name" value="MONOOXYGENASE, PUTATIVE (AFU_ORTHOLOGUE AFUA_6G12060)-RELATED"/>
    <property type="match status" value="1"/>
</dbReference>
<feature type="domain" description="FAD-binding" evidence="7">
    <location>
        <begin position="115"/>
        <end position="360"/>
    </location>
</feature>
<evidence type="ECO:0000256" key="3">
    <source>
        <dbReference type="ARBA" id="ARBA00022827"/>
    </source>
</evidence>
<dbReference type="Pfam" id="PF01494">
    <property type="entry name" value="FAD_binding_3"/>
    <property type="match status" value="1"/>
</dbReference>
<evidence type="ECO:0000256" key="4">
    <source>
        <dbReference type="ARBA" id="ARBA00023002"/>
    </source>
</evidence>
<dbReference type="Pfam" id="PF00890">
    <property type="entry name" value="FAD_binding_2"/>
    <property type="match status" value="1"/>
</dbReference>